<dbReference type="PANTHER" id="PTHR11060:SF0">
    <property type="entry name" value="PROTEIN MEMO1"/>
    <property type="match status" value="1"/>
</dbReference>
<dbReference type="AlphaFoldDB" id="A0A935W6L9"/>
<evidence type="ECO:0000256" key="1">
    <source>
        <dbReference type="ARBA" id="ARBA00006315"/>
    </source>
</evidence>
<gene>
    <name evidence="3" type="primary">amrB</name>
    <name evidence="3" type="ORF">IPK02_20570</name>
</gene>
<evidence type="ECO:0000256" key="2">
    <source>
        <dbReference type="HAMAP-Rule" id="MF_00055"/>
    </source>
</evidence>
<comment type="caution">
    <text evidence="3">The sequence shown here is derived from an EMBL/GenBank/DDBJ whole genome shotgun (WGS) entry which is preliminary data.</text>
</comment>
<dbReference type="Pfam" id="PF01875">
    <property type="entry name" value="Memo"/>
    <property type="match status" value="1"/>
</dbReference>
<evidence type="ECO:0000313" key="3">
    <source>
        <dbReference type="EMBL" id="MBK7956143.1"/>
    </source>
</evidence>
<protein>
    <recommendedName>
        <fullName evidence="2">MEMO1 family protein IPK02_20570</fullName>
    </recommendedName>
</protein>
<dbReference type="CDD" id="cd07361">
    <property type="entry name" value="MEMO_like"/>
    <property type="match status" value="1"/>
</dbReference>
<reference evidence="3 4" key="1">
    <citation type="submission" date="2020-10" db="EMBL/GenBank/DDBJ databases">
        <title>Connecting structure to function with the recovery of over 1000 high-quality activated sludge metagenome-assembled genomes encoding full-length rRNA genes using long-read sequencing.</title>
        <authorList>
            <person name="Singleton C.M."/>
            <person name="Petriglieri F."/>
            <person name="Kristensen J.M."/>
            <person name="Kirkegaard R.H."/>
            <person name="Michaelsen T.Y."/>
            <person name="Andersen M.H."/>
            <person name="Karst S.M."/>
            <person name="Dueholm M.S."/>
            <person name="Nielsen P.H."/>
            <person name="Albertsen M."/>
        </authorList>
    </citation>
    <scope>NUCLEOTIDE SEQUENCE [LARGE SCALE GENOMIC DNA]</scope>
    <source>
        <strain evidence="3">Fred_18-Q3-R57-64_BAT3C.720</strain>
    </source>
</reference>
<organism evidence="3 4">
    <name type="scientific">Candidatus Accumulibacter affinis</name>
    <dbReference type="NCBI Taxonomy" id="2954384"/>
    <lineage>
        <taxon>Bacteria</taxon>
        <taxon>Pseudomonadati</taxon>
        <taxon>Pseudomonadota</taxon>
        <taxon>Betaproteobacteria</taxon>
        <taxon>Candidatus Accumulibacter</taxon>
    </lineage>
</organism>
<dbReference type="InterPro" id="IPR002737">
    <property type="entry name" value="MEMO1_fam"/>
</dbReference>
<name>A0A935W6L9_9PROT</name>
<dbReference type="Gene3D" id="3.40.830.10">
    <property type="entry name" value="LigB-like"/>
    <property type="match status" value="1"/>
</dbReference>
<dbReference type="EMBL" id="JADJOT010000012">
    <property type="protein sequence ID" value="MBK7956143.1"/>
    <property type="molecule type" value="Genomic_DNA"/>
</dbReference>
<comment type="similarity">
    <text evidence="1 2">Belongs to the MEMO1 family.</text>
</comment>
<evidence type="ECO:0000313" key="4">
    <source>
        <dbReference type="Proteomes" id="UP000706151"/>
    </source>
</evidence>
<dbReference type="NCBIfam" id="TIGR04336">
    <property type="entry name" value="AmmeMemoSam_B"/>
    <property type="match status" value="1"/>
</dbReference>
<accession>A0A935W6L9</accession>
<dbReference type="Proteomes" id="UP000706151">
    <property type="component" value="Unassembled WGS sequence"/>
</dbReference>
<proteinExistence type="inferred from homology"/>
<dbReference type="PANTHER" id="PTHR11060">
    <property type="entry name" value="PROTEIN MEMO1"/>
    <property type="match status" value="1"/>
</dbReference>
<sequence length="272" mass="28497">MTHSTQQIRPAAVAGMFYPGSAPVLARDVQQMLREAAPAPAARAKAIIAPHAGYVYSGPIAASVYAPLAALRESIRRVILLGPTHRVAVNGLALPAATAFATPLGVVPLDQPAIATIEPLPQVIVSDAAHALEHSLEVQLPFLQTVLGEFTLVPLAVGRASAAQVAEVLECLWGGDETLIVISSDLSHYLAYAAARATDSNTARHIVALEPHLDHQQACGATPVNGLLLAARQHRLQARLVDLRNSGDTAGDRSRVVGYGAFAFSAEPAHAH</sequence>
<dbReference type="HAMAP" id="MF_00055">
    <property type="entry name" value="MEMO1"/>
    <property type="match status" value="1"/>
</dbReference>